<evidence type="ECO:0000313" key="2">
    <source>
        <dbReference type="EMBL" id="RKF82443.1"/>
    </source>
</evidence>
<organism evidence="2 3">
    <name type="scientific">Golovinomyces cichoracearum</name>
    <dbReference type="NCBI Taxonomy" id="62708"/>
    <lineage>
        <taxon>Eukaryota</taxon>
        <taxon>Fungi</taxon>
        <taxon>Dikarya</taxon>
        <taxon>Ascomycota</taxon>
        <taxon>Pezizomycotina</taxon>
        <taxon>Leotiomycetes</taxon>
        <taxon>Erysiphales</taxon>
        <taxon>Erysiphaceae</taxon>
        <taxon>Golovinomyces</taxon>
    </lineage>
</organism>
<proteinExistence type="predicted"/>
<feature type="region of interest" description="Disordered" evidence="1">
    <location>
        <begin position="1"/>
        <end position="31"/>
    </location>
</feature>
<protein>
    <submittedName>
        <fullName evidence="2">Uncharacterized protein</fullName>
    </submittedName>
</protein>
<gene>
    <name evidence="2" type="ORF">GcM3_024048</name>
</gene>
<name>A0A420J6M6_9PEZI</name>
<reference evidence="2 3" key="1">
    <citation type="journal article" date="2018" name="BMC Genomics">
        <title>Comparative genome analyses reveal sequence features reflecting distinct modes of host-adaptation between dicot and monocot powdery mildew.</title>
        <authorList>
            <person name="Wu Y."/>
            <person name="Ma X."/>
            <person name="Pan Z."/>
            <person name="Kale S.D."/>
            <person name="Song Y."/>
            <person name="King H."/>
            <person name="Zhang Q."/>
            <person name="Presley C."/>
            <person name="Deng X."/>
            <person name="Wei C.I."/>
            <person name="Xiao S."/>
        </authorList>
    </citation>
    <scope>NUCLEOTIDE SEQUENCE [LARGE SCALE GENOMIC DNA]</scope>
    <source>
        <strain evidence="2">UMSG3</strain>
    </source>
</reference>
<evidence type="ECO:0000256" key="1">
    <source>
        <dbReference type="SAM" id="MobiDB-lite"/>
    </source>
</evidence>
<dbReference type="AlphaFoldDB" id="A0A420J6M6"/>
<comment type="caution">
    <text evidence="2">The sequence shown here is derived from an EMBL/GenBank/DDBJ whole genome shotgun (WGS) entry which is preliminary data.</text>
</comment>
<dbReference type="Proteomes" id="UP000283383">
    <property type="component" value="Unassembled WGS sequence"/>
</dbReference>
<evidence type="ECO:0000313" key="3">
    <source>
        <dbReference type="Proteomes" id="UP000283383"/>
    </source>
</evidence>
<keyword evidence="3" id="KW-1185">Reference proteome</keyword>
<sequence>MGSETATASYTQRPQSEMSSTLIGGSDQTWQ</sequence>
<dbReference type="EMBL" id="MCBQ01002493">
    <property type="protein sequence ID" value="RKF82443.1"/>
    <property type="molecule type" value="Genomic_DNA"/>
</dbReference>
<accession>A0A420J6M6</accession>